<evidence type="ECO:0000313" key="2">
    <source>
        <dbReference type="EMBL" id="AGB38272.1"/>
    </source>
</evidence>
<keyword evidence="3" id="KW-1185">Reference proteome</keyword>
<sequence>MSMAHSPDCKPEPTEDDDSDDSHLDGLEEGAGCTEIWEHLAEKRDE</sequence>
<dbReference type="EMBL" id="CP003929">
    <property type="protein sequence ID" value="AGB38272.1"/>
    <property type="molecule type" value="Genomic_DNA"/>
</dbReference>
<reference evidence="2 3" key="1">
    <citation type="submission" date="2012-11" db="EMBL/GenBank/DDBJ databases">
        <title>FINISHED of Natronococcus occultus SP4, DSM 3396.</title>
        <authorList>
            <consortium name="DOE Joint Genome Institute"/>
            <person name="Eisen J."/>
            <person name="Huntemann M."/>
            <person name="Wei C.-L."/>
            <person name="Han J."/>
            <person name="Detter J.C."/>
            <person name="Han C."/>
            <person name="Tapia R."/>
            <person name="Chen A."/>
            <person name="Kyrpides N."/>
            <person name="Mavromatis K."/>
            <person name="Markowitz V."/>
            <person name="Szeto E."/>
            <person name="Ivanova N."/>
            <person name="Mikhailova N."/>
            <person name="Ovchinnikova G."/>
            <person name="Pagani I."/>
            <person name="Pati A."/>
            <person name="Goodwin L."/>
            <person name="Nordberg H.P."/>
            <person name="Cantor M.N."/>
            <person name="Hua S.X."/>
            <person name="Woyke T."/>
            <person name="Eisen J."/>
            <person name="Klenk H.-P."/>
            <person name="Klenk H.-P."/>
        </authorList>
    </citation>
    <scope>NUCLEOTIDE SEQUENCE [LARGE SCALE GENOMIC DNA]</scope>
    <source>
        <strain evidence="2 3">SP4</strain>
    </source>
</reference>
<organism evidence="2 3">
    <name type="scientific">Natronococcus occultus SP4</name>
    <dbReference type="NCBI Taxonomy" id="694430"/>
    <lineage>
        <taxon>Archaea</taxon>
        <taxon>Methanobacteriati</taxon>
        <taxon>Methanobacteriota</taxon>
        <taxon>Stenosarchaea group</taxon>
        <taxon>Halobacteria</taxon>
        <taxon>Halobacteriales</taxon>
        <taxon>Natrialbaceae</taxon>
        <taxon>Natronococcus</taxon>
    </lineage>
</organism>
<accession>L0JZ02</accession>
<feature type="region of interest" description="Disordered" evidence="1">
    <location>
        <begin position="1"/>
        <end position="34"/>
    </location>
</feature>
<dbReference type="eggNOG" id="arCOG07919">
    <property type="taxonomic scope" value="Archaea"/>
</dbReference>
<proteinExistence type="predicted"/>
<gene>
    <name evidence="2" type="ORF">Natoc_2500</name>
</gene>
<evidence type="ECO:0000256" key="1">
    <source>
        <dbReference type="SAM" id="MobiDB-lite"/>
    </source>
</evidence>
<dbReference type="AlphaFoldDB" id="L0JZ02"/>
<dbReference type="KEGG" id="nou:Natoc_2500"/>
<dbReference type="Proteomes" id="UP000010878">
    <property type="component" value="Chromosome"/>
</dbReference>
<evidence type="ECO:0000313" key="3">
    <source>
        <dbReference type="Proteomes" id="UP000010878"/>
    </source>
</evidence>
<name>L0JZ02_9EURY</name>
<dbReference type="HOGENOM" id="CLU_172992_1_0_2"/>
<protein>
    <submittedName>
        <fullName evidence="2">Uncharacterized protein</fullName>
    </submittedName>
</protein>